<comment type="caution">
    <text evidence="6">The sequence shown here is derived from an EMBL/GenBank/DDBJ whole genome shotgun (WGS) entry which is preliminary data.</text>
</comment>
<proteinExistence type="inferred from homology"/>
<dbReference type="CDD" id="cd03349">
    <property type="entry name" value="LbH_XAT"/>
    <property type="match status" value="1"/>
</dbReference>
<dbReference type="GO" id="GO:0016746">
    <property type="term" value="F:acyltransferase activity"/>
    <property type="evidence" value="ECO:0007669"/>
    <property type="project" value="UniProtKB-KW"/>
</dbReference>
<name>A0A396ZFF3_9LEPT</name>
<dbReference type="Gene3D" id="2.160.10.10">
    <property type="entry name" value="Hexapeptide repeat proteins"/>
    <property type="match status" value="1"/>
</dbReference>
<dbReference type="RefSeq" id="WP_118967270.1">
    <property type="nucleotide sequence ID" value="NZ_QHCT01000001.1"/>
</dbReference>
<evidence type="ECO:0000256" key="1">
    <source>
        <dbReference type="ARBA" id="ARBA00007274"/>
    </source>
</evidence>
<dbReference type="InterPro" id="IPR050179">
    <property type="entry name" value="Trans_hexapeptide_repeat"/>
</dbReference>
<evidence type="ECO:0000256" key="3">
    <source>
        <dbReference type="ARBA" id="ARBA00022737"/>
    </source>
</evidence>
<dbReference type="GO" id="GO:0046677">
    <property type="term" value="P:response to antibiotic"/>
    <property type="evidence" value="ECO:0007669"/>
    <property type="project" value="UniProtKB-KW"/>
</dbReference>
<evidence type="ECO:0000256" key="2">
    <source>
        <dbReference type="ARBA" id="ARBA00022679"/>
    </source>
</evidence>
<sequence length="218" mass="24528">MTKSNPNSFGPDPSTPHPFPQFPRISFLKNFIRSALIEVGNYTYYDDPNGGENFEVENVLYHYDFRGDRLIIGKFCALATGVKFIMNGANHKMNAFSTYPFAIFGNGWEIAMPQMQDLPLKGDTIVGNDVWIGTNAVVLPGVKIGDGAIIGAYSVVTRDVPPYSIVAGNPAVVIRERFPKDIIEKLLKLRWWDWTPEKITNSLEFLTTLDFKKLEEFA</sequence>
<dbReference type="PANTHER" id="PTHR43300">
    <property type="entry name" value="ACETYLTRANSFERASE"/>
    <property type="match status" value="1"/>
</dbReference>
<keyword evidence="5" id="KW-0012">Acyltransferase</keyword>
<evidence type="ECO:0000313" key="7">
    <source>
        <dbReference type="Proteomes" id="UP000265798"/>
    </source>
</evidence>
<dbReference type="Pfam" id="PF00132">
    <property type="entry name" value="Hexapep"/>
    <property type="match status" value="1"/>
</dbReference>
<dbReference type="PANTHER" id="PTHR43300:SF11">
    <property type="entry name" value="ACETYLTRANSFERASE RV3034C-RELATED"/>
    <property type="match status" value="1"/>
</dbReference>
<keyword evidence="3" id="KW-0677">Repeat</keyword>
<reference evidence="7" key="1">
    <citation type="submission" date="2018-05" db="EMBL/GenBank/DDBJ databases">
        <title>Leptospira yasudae sp. nov. and Leptospira stimsonii sp. nov., two pathogenic species of the genus Leptospira isolated from environmental sources.</title>
        <authorList>
            <person name="Casanovas-Massana A."/>
            <person name="Hamond C."/>
            <person name="Santos L.A."/>
            <person name="Hacker K.P."/>
            <person name="Balassiano I."/>
            <person name="Medeiros M.A."/>
            <person name="Reis M.G."/>
            <person name="Ko A.I."/>
            <person name="Wunder E.A."/>
        </authorList>
    </citation>
    <scope>NUCLEOTIDE SEQUENCE [LARGE SCALE GENOMIC DNA]</scope>
    <source>
        <strain evidence="7">Yale</strain>
    </source>
</reference>
<accession>A0A396ZFF3</accession>
<evidence type="ECO:0000313" key="6">
    <source>
        <dbReference type="EMBL" id="RHX92436.1"/>
    </source>
</evidence>
<comment type="similarity">
    <text evidence="1">Belongs to the transferase hexapeptide repeat family.</text>
</comment>
<dbReference type="Proteomes" id="UP000265798">
    <property type="component" value="Unassembled WGS sequence"/>
</dbReference>
<dbReference type="AlphaFoldDB" id="A0A396ZFF3"/>
<dbReference type="EMBL" id="QHCT01000001">
    <property type="protein sequence ID" value="RHX92436.1"/>
    <property type="molecule type" value="Genomic_DNA"/>
</dbReference>
<dbReference type="InterPro" id="IPR001451">
    <property type="entry name" value="Hexapep"/>
</dbReference>
<dbReference type="InterPro" id="IPR011004">
    <property type="entry name" value="Trimer_LpxA-like_sf"/>
</dbReference>
<evidence type="ECO:0000256" key="5">
    <source>
        <dbReference type="ARBA" id="ARBA00023315"/>
    </source>
</evidence>
<dbReference type="PROSITE" id="PS00101">
    <property type="entry name" value="HEXAPEP_TRANSFERASES"/>
    <property type="match status" value="1"/>
</dbReference>
<dbReference type="InterPro" id="IPR018357">
    <property type="entry name" value="Hexapep_transf_CS"/>
</dbReference>
<organism evidence="6 7">
    <name type="scientific">Leptospira stimsonii</name>
    <dbReference type="NCBI Taxonomy" id="2202203"/>
    <lineage>
        <taxon>Bacteria</taxon>
        <taxon>Pseudomonadati</taxon>
        <taxon>Spirochaetota</taxon>
        <taxon>Spirochaetia</taxon>
        <taxon>Leptospirales</taxon>
        <taxon>Leptospiraceae</taxon>
        <taxon>Leptospira</taxon>
    </lineage>
</organism>
<evidence type="ECO:0000256" key="4">
    <source>
        <dbReference type="ARBA" id="ARBA00023251"/>
    </source>
</evidence>
<dbReference type="OrthoDB" id="9801697at2"/>
<gene>
    <name evidence="6" type="ORF">DLM75_04410</name>
</gene>
<keyword evidence="4" id="KW-0046">Antibiotic resistance</keyword>
<dbReference type="FunFam" id="2.160.10.10:FF:000037">
    <property type="entry name" value="Streptogramin A acetyltransferase"/>
    <property type="match status" value="1"/>
</dbReference>
<protein>
    <submittedName>
        <fullName evidence="6">Chloramphenicol acetyltransferase</fullName>
    </submittedName>
</protein>
<keyword evidence="2 6" id="KW-0808">Transferase</keyword>
<dbReference type="SUPFAM" id="SSF51161">
    <property type="entry name" value="Trimeric LpxA-like enzymes"/>
    <property type="match status" value="1"/>
</dbReference>